<sequence>MRIGKIFILLFTFISVSIHIDMNANTPKTPDFAYPKTVSTESLRQLSAALKTDDGPKVVRALMDYYLARTAIDSGNAGNALAKIDSIATASSDDILKSMLFTLEADIYSALYMNQRWKYDSRETPTTPLPDDFNEWNGLQFRSRISALLDKALNFTPALKTVPIGKYSSVIDLSAGGGNSVSSITVVRTTEIYYPTLYDFVANRAISLLSSNGIINSVLSWGLLTRHDLYTALPFSKYDPNVGRILELYASLLKFHAPGSAPFINTDLQRLTFISERVYQDNSMSVSDRKSRLLRELYDENSSSEYSGDILLAFPDSYNDPRWLYASIGHNIKTYPAYPLKNNLINKRTRIAEQEIYVTAPSVVAPETETELKLRISNVVSGKVYIYNVSSSLLTDNSYAVAGLPKFKPVAVLPFKSAETEVPFKENINLKYKFPSAGNYIAIPTIDGKPVTGKKWYDKIHVTAYAIASSRFESASLWALDAKTGAPVEGAEFTLYPNNRRGDSSPKTIGKTNAEGSAACSSNGYVTLTKGTDRYANPLWIYSDDNKFEEKWYKSASGYSSLPLYHPGDSVEWMAIVYEYQRKNHRPVIGKEVTAILRNASYMAIDTLKLTTDPFGRINGNFILPKEGLTGTFHISLENYGDAVRFTVSDYKLPTFRVILDPVECDYPSAGAATLRGHIETYAGFPVANAGLTVDISALQRTRWWWNRPAEVKFSTLEATSDEKGDIEITLPKDLLEISPIPGGIFSVTISALSPSGETQTASTIFTMGSRYVIRPSVPENIDISSPTAAIRLQTVNYQDSTIAMPVNYEVIRDSATILRGTIRPADATIDLTSLASGPCELRFSLADSAMAEPVSQNVVLYRPTDTATPVPGRLLWYPTDKVSIKGSTAASWLYAVDCPTNLLVSIHTDSKLISRRWVKAGEGMHTLPIELPAGVDEASVEISLTGNYRNSSARLTAKRDMPAKGIKFISESFRDRLVPGSEETWTFRVVDRSDNGKEAAVVLDMYNTALDALVRSSWEFTPMTQGPRYHYFWEQSDLSAESGIRISAYPDKFLSEYSVLQPTFDTYRRTFSNTKIYLSGTRSYKAAATTLNAVAEHKEEVVVEEAMSSADGAVTFNSAGMASADMASAEAAYETDMGAAEGENGVSEEKPESSKPFSFRENEVSLAFFKPMLTTDANGRLSFTFTVPNANTRWGFRALAYTDSLLSTNFSADVMANKPVMVQPNLPRFLRSGDSATIIASVMNSSDKQQKITTKVELFNPADGKVIAEYTQVDEIAPSSAATVSTGLVAPADAPFIGYRIKSSTDMFADGEQSLIPILPAVSPVIDTYPFYIAPDDKDFSMPLPKVPADARVTLEFCDNPTWYVVTALPGLLEQKASTANEAAASIFSASIASGLLRDHPVIATAIREWTESDRDGSALTSMLERNDDLKQILLAATPWMLDAKNDTERMNRLALLFDSKTLESTLNANIATLRKLVRNNGGWAWFGMSDEASMWATQNVLLLFGELHRLGFMPERKELSSMTANALSWFDKKNGEAFAKSPKGDYTLYVYLRDLYRNVKGMSAPRRNIVNATVQRILEKWKTAGVFEKGIYARILFDNSYPSVAKTILESLRQYSEYTPEKGMWWPSLDDMTLWSMGKVGTTAMLLSTFATVDPDCQDIDRIRQWLILQKQATDWGTSVSASSAIAAILSTSTSQDIDRIRQWLILQKQATDWGTSVSASSAIAVILSTSTKWIEPADAKTASQISIDGHIVKPDRYELMTGYFRTPLSLSPEKAGELKVKHTGDTPSWGAVFCLYTDSMTSVKAHSCQDLSIGKSIAAGGNHNDGTLLKVGDRISVTLTVKADRDMDYVTIVDERPGCYEPVEQLPAPIYAEGIRFYRENRDSSTRFFITHLPKGTYVLTYDMWVNNAGSFASGVATIQSLYSPSLSAHTAGTTITVTQ</sequence>
<dbReference type="PANTHER" id="PTHR40094">
    <property type="entry name" value="ALPHA-2-MACROGLOBULIN HOMOLOG"/>
    <property type="match status" value="1"/>
</dbReference>
<dbReference type="SUPFAM" id="SSF48239">
    <property type="entry name" value="Terpenoid cyclases/Protein prenyltransferases"/>
    <property type="match status" value="1"/>
</dbReference>
<dbReference type="InterPro" id="IPR041246">
    <property type="entry name" value="Bact_MG10"/>
</dbReference>
<dbReference type="Gene3D" id="2.60.40.1930">
    <property type="match status" value="1"/>
</dbReference>
<dbReference type="InterPro" id="IPR001599">
    <property type="entry name" value="Macroglobln_a2"/>
</dbReference>
<evidence type="ECO:0000313" key="3">
    <source>
        <dbReference type="Proteomes" id="UP000297149"/>
    </source>
</evidence>
<protein>
    <recommendedName>
        <fullName evidence="1">Alpha-2-macroglobulin domain-containing protein</fullName>
    </recommendedName>
</protein>
<dbReference type="PANTHER" id="PTHR40094:SF1">
    <property type="entry name" value="UBIQUITIN DOMAIN-CONTAINING PROTEIN"/>
    <property type="match status" value="1"/>
</dbReference>
<dbReference type="Pfam" id="PF17973">
    <property type="entry name" value="bMG10"/>
    <property type="match status" value="1"/>
</dbReference>
<dbReference type="InterPro" id="IPR008930">
    <property type="entry name" value="Terpenoid_cyclase/PrenylTrfase"/>
</dbReference>
<evidence type="ECO:0000313" key="2">
    <source>
        <dbReference type="EMBL" id="QCD43488.1"/>
    </source>
</evidence>
<feature type="domain" description="Alpha-2-macroglobulin" evidence="1">
    <location>
        <begin position="1167"/>
        <end position="1257"/>
    </location>
</feature>
<dbReference type="KEGG" id="ddb:E7747_15225"/>
<dbReference type="EMBL" id="CP039396">
    <property type="protein sequence ID" value="QCD43488.1"/>
    <property type="molecule type" value="Genomic_DNA"/>
</dbReference>
<keyword evidence="3" id="KW-1185">Reference proteome</keyword>
<gene>
    <name evidence="2" type="ORF">E7747_15225</name>
</gene>
<organism evidence="2 3">
    <name type="scientific">Duncaniella dubosii</name>
    <dbReference type="NCBI Taxonomy" id="2518971"/>
    <lineage>
        <taxon>Bacteria</taxon>
        <taxon>Pseudomonadati</taxon>
        <taxon>Bacteroidota</taxon>
        <taxon>Bacteroidia</taxon>
        <taxon>Bacteroidales</taxon>
        <taxon>Muribaculaceae</taxon>
        <taxon>Duncaniella</taxon>
    </lineage>
</organism>
<name>A0A4V1D3M1_9BACT</name>
<dbReference type="Pfam" id="PF00207">
    <property type="entry name" value="A2M"/>
    <property type="match status" value="1"/>
</dbReference>
<dbReference type="Gene3D" id="1.50.10.20">
    <property type="match status" value="1"/>
</dbReference>
<evidence type="ECO:0000259" key="1">
    <source>
        <dbReference type="SMART" id="SM01360"/>
    </source>
</evidence>
<dbReference type="InterPro" id="IPR051802">
    <property type="entry name" value="YfhM-like"/>
</dbReference>
<dbReference type="Proteomes" id="UP000297149">
    <property type="component" value="Chromosome"/>
</dbReference>
<dbReference type="GO" id="GO:0004866">
    <property type="term" value="F:endopeptidase inhibitor activity"/>
    <property type="evidence" value="ECO:0007669"/>
    <property type="project" value="InterPro"/>
</dbReference>
<dbReference type="RefSeq" id="WP_136416852.1">
    <property type="nucleotide sequence ID" value="NZ_CP039396.1"/>
</dbReference>
<proteinExistence type="predicted"/>
<dbReference type="SMART" id="SM01360">
    <property type="entry name" value="A2M"/>
    <property type="match status" value="1"/>
</dbReference>
<accession>A0A4V1D3M1</accession>
<reference evidence="3" key="1">
    <citation type="submission" date="2019-02" db="EMBL/GenBank/DDBJ databases">
        <title>Isolation and identification of novel species under the genus Muribaculum.</title>
        <authorList>
            <person name="Miyake S."/>
            <person name="Ding Y."/>
            <person name="Low A."/>
            <person name="Soh M."/>
            <person name="Seedorf H."/>
        </authorList>
    </citation>
    <scope>NUCLEOTIDE SEQUENCE [LARGE SCALE GENOMIC DNA]</scope>
    <source>
        <strain evidence="3">H5</strain>
    </source>
</reference>